<reference evidence="1" key="1">
    <citation type="journal article" date="2023" name="G3 (Bethesda)">
        <title>A reference genome for the long-term kleptoplast-retaining sea slug Elysia crispata morphotype clarki.</title>
        <authorList>
            <person name="Eastman K.E."/>
            <person name="Pendleton A.L."/>
            <person name="Shaikh M.A."/>
            <person name="Suttiyut T."/>
            <person name="Ogas R."/>
            <person name="Tomko P."/>
            <person name="Gavelis G."/>
            <person name="Widhalm J.R."/>
            <person name="Wisecaver J.H."/>
        </authorList>
    </citation>
    <scope>NUCLEOTIDE SEQUENCE</scope>
    <source>
        <strain evidence="1">ECLA1</strain>
    </source>
</reference>
<evidence type="ECO:0000313" key="2">
    <source>
        <dbReference type="Proteomes" id="UP001283361"/>
    </source>
</evidence>
<dbReference type="EMBL" id="JAWDGP010001321">
    <property type="protein sequence ID" value="KAK3792832.1"/>
    <property type="molecule type" value="Genomic_DNA"/>
</dbReference>
<protein>
    <submittedName>
        <fullName evidence="1">Uncharacterized protein</fullName>
    </submittedName>
</protein>
<comment type="caution">
    <text evidence="1">The sequence shown here is derived from an EMBL/GenBank/DDBJ whole genome shotgun (WGS) entry which is preliminary data.</text>
</comment>
<evidence type="ECO:0000313" key="1">
    <source>
        <dbReference type="EMBL" id="KAK3792832.1"/>
    </source>
</evidence>
<name>A0AAE1ARU8_9GAST</name>
<dbReference type="Proteomes" id="UP001283361">
    <property type="component" value="Unassembled WGS sequence"/>
</dbReference>
<keyword evidence="2" id="KW-1185">Reference proteome</keyword>
<dbReference type="AlphaFoldDB" id="A0AAE1ARU8"/>
<proteinExistence type="predicted"/>
<accession>A0AAE1ARU8</accession>
<gene>
    <name evidence="1" type="ORF">RRG08_028222</name>
</gene>
<organism evidence="1 2">
    <name type="scientific">Elysia crispata</name>
    <name type="common">lettuce slug</name>
    <dbReference type="NCBI Taxonomy" id="231223"/>
    <lineage>
        <taxon>Eukaryota</taxon>
        <taxon>Metazoa</taxon>
        <taxon>Spiralia</taxon>
        <taxon>Lophotrochozoa</taxon>
        <taxon>Mollusca</taxon>
        <taxon>Gastropoda</taxon>
        <taxon>Heterobranchia</taxon>
        <taxon>Euthyneura</taxon>
        <taxon>Panpulmonata</taxon>
        <taxon>Sacoglossa</taxon>
        <taxon>Placobranchoidea</taxon>
        <taxon>Plakobranchidae</taxon>
        <taxon>Elysia</taxon>
    </lineage>
</organism>
<sequence length="111" mass="12933">MPSALSQKSIGATAGKIATTKLDFVYDLMLLVRWQWSTSQNITEQILRRIVNLRKTGQYLQLVDLQMFQEYELLPTMSPHFVCPLWRSLLQFSTARHLHILHNLLVLHCLI</sequence>